<organism evidence="3 4">
    <name type="scientific">Kibdelosporangium banguiense</name>
    <dbReference type="NCBI Taxonomy" id="1365924"/>
    <lineage>
        <taxon>Bacteria</taxon>
        <taxon>Bacillati</taxon>
        <taxon>Actinomycetota</taxon>
        <taxon>Actinomycetes</taxon>
        <taxon>Pseudonocardiales</taxon>
        <taxon>Pseudonocardiaceae</taxon>
        <taxon>Kibdelosporangium</taxon>
    </lineage>
</organism>
<reference evidence="3 4" key="1">
    <citation type="submission" date="2021-03" db="EMBL/GenBank/DDBJ databases">
        <title>Sequencing the genomes of 1000 actinobacteria strains.</title>
        <authorList>
            <person name="Klenk H.-P."/>
        </authorList>
    </citation>
    <scope>NUCLEOTIDE SEQUENCE [LARGE SCALE GENOMIC DNA]</scope>
    <source>
        <strain evidence="3 4">DSM 46670</strain>
    </source>
</reference>
<name>A0ABS4TWQ9_9PSEU</name>
<feature type="compositionally biased region" description="Low complexity" evidence="1">
    <location>
        <begin position="125"/>
        <end position="134"/>
    </location>
</feature>
<keyword evidence="2" id="KW-0812">Transmembrane</keyword>
<dbReference type="Pfam" id="PF19953">
    <property type="entry name" value="EACC1"/>
    <property type="match status" value="1"/>
</dbReference>
<dbReference type="EMBL" id="JAGINW010000001">
    <property type="protein sequence ID" value="MBP2328819.1"/>
    <property type="molecule type" value="Genomic_DNA"/>
</dbReference>
<feature type="compositionally biased region" description="Basic and acidic residues" evidence="1">
    <location>
        <begin position="135"/>
        <end position="144"/>
    </location>
</feature>
<dbReference type="InterPro" id="IPR045428">
    <property type="entry name" value="EACC1"/>
</dbReference>
<protein>
    <submittedName>
        <fullName evidence="3">Uncharacterized protein</fullName>
    </submittedName>
</protein>
<keyword evidence="4" id="KW-1185">Reference proteome</keyword>
<feature type="region of interest" description="Disordered" evidence="1">
    <location>
        <begin position="125"/>
        <end position="144"/>
    </location>
</feature>
<dbReference type="Proteomes" id="UP001519332">
    <property type="component" value="Unassembled WGS sequence"/>
</dbReference>
<keyword evidence="2" id="KW-1133">Transmembrane helix</keyword>
<feature type="transmembrane region" description="Helical" evidence="2">
    <location>
        <begin position="56"/>
        <end position="78"/>
    </location>
</feature>
<evidence type="ECO:0000256" key="2">
    <source>
        <dbReference type="SAM" id="Phobius"/>
    </source>
</evidence>
<comment type="caution">
    <text evidence="3">The sequence shown here is derived from an EMBL/GenBank/DDBJ whole genome shotgun (WGS) entry which is preliminary data.</text>
</comment>
<evidence type="ECO:0000313" key="3">
    <source>
        <dbReference type="EMBL" id="MBP2328819.1"/>
    </source>
</evidence>
<sequence length="144" mass="15353">MQQQVALSILVKTTSSPDDDLRDLRDWLIGEDEFRGRIELRQAPPPSGAMGTITDVLQVGLGPGGALAALTSAVIVWLRHRSGKITIKVTKDGESVELAADHVRHLDPQAIQALAAQVAGTLADPPLAELPAAERTSDEPEPPR</sequence>
<evidence type="ECO:0000313" key="4">
    <source>
        <dbReference type="Proteomes" id="UP001519332"/>
    </source>
</evidence>
<dbReference type="RefSeq" id="WP_209645737.1">
    <property type="nucleotide sequence ID" value="NZ_JAGINW010000001.1"/>
</dbReference>
<keyword evidence="2" id="KW-0472">Membrane</keyword>
<accession>A0ABS4TWQ9</accession>
<evidence type="ECO:0000256" key="1">
    <source>
        <dbReference type="SAM" id="MobiDB-lite"/>
    </source>
</evidence>
<proteinExistence type="predicted"/>
<gene>
    <name evidence="3" type="ORF">JOF56_009204</name>
</gene>